<evidence type="ECO:0000259" key="1">
    <source>
        <dbReference type="PROSITE" id="PS50878"/>
    </source>
</evidence>
<dbReference type="SUPFAM" id="SSF56672">
    <property type="entry name" value="DNA/RNA polymerases"/>
    <property type="match status" value="1"/>
</dbReference>
<organism evidence="2 3">
    <name type="scientific">Solanum verrucosum</name>
    <dbReference type="NCBI Taxonomy" id="315347"/>
    <lineage>
        <taxon>Eukaryota</taxon>
        <taxon>Viridiplantae</taxon>
        <taxon>Streptophyta</taxon>
        <taxon>Embryophyta</taxon>
        <taxon>Tracheophyta</taxon>
        <taxon>Spermatophyta</taxon>
        <taxon>Magnoliopsida</taxon>
        <taxon>eudicotyledons</taxon>
        <taxon>Gunneridae</taxon>
        <taxon>Pentapetalae</taxon>
        <taxon>asterids</taxon>
        <taxon>lamiids</taxon>
        <taxon>Solanales</taxon>
        <taxon>Solanaceae</taxon>
        <taxon>Solanoideae</taxon>
        <taxon>Solaneae</taxon>
        <taxon>Solanum</taxon>
    </lineage>
</organism>
<dbReference type="InterPro" id="IPR043502">
    <property type="entry name" value="DNA/RNA_pol_sf"/>
</dbReference>
<dbReference type="InterPro" id="IPR052343">
    <property type="entry name" value="Retrotransposon-Effector_Assoc"/>
</dbReference>
<dbReference type="PANTHER" id="PTHR46890:SF48">
    <property type="entry name" value="RNA-DIRECTED DNA POLYMERASE"/>
    <property type="match status" value="1"/>
</dbReference>
<dbReference type="AlphaFoldDB" id="A0AAF0QBZ2"/>
<gene>
    <name evidence="2" type="ORF">MTR67_012800</name>
</gene>
<dbReference type="EMBL" id="CP133614">
    <property type="protein sequence ID" value="WMV19415.1"/>
    <property type="molecule type" value="Genomic_DNA"/>
</dbReference>
<dbReference type="InterPro" id="IPR025314">
    <property type="entry name" value="DUF4219"/>
</dbReference>
<dbReference type="Pfam" id="PF00078">
    <property type="entry name" value="RVT_1"/>
    <property type="match status" value="1"/>
</dbReference>
<evidence type="ECO:0000313" key="3">
    <source>
        <dbReference type="Proteomes" id="UP001234989"/>
    </source>
</evidence>
<keyword evidence="3" id="KW-1185">Reference proteome</keyword>
<name>A0AAF0QBZ2_SOLVR</name>
<dbReference type="CDD" id="cd01650">
    <property type="entry name" value="RT_nLTR_like"/>
    <property type="match status" value="1"/>
</dbReference>
<sequence>MKMILREWKISWEILDIVEEARQIVEQNSFKVQHVYRKGNQLADVIANSAYNILGVVLRFGPLKYVGRLQNKCREITVVDNQAITMNNLQVVGAIKKLNNQNYNAWETCIMSYMQGQDLWEVVNGSEVVNGNEVAQPESEDANGPLSWGILAAFFSKKNDARFQLLENELLSSNQRDLTIAQYFHRVKKICREISYLDPTAPIRETRNIVVMAEEEYGGSTEALPPPPPVPLDFSPEKVEPGPVKKIKVLDRVHETYHTKMAGKDFAYDGEKSLFTIGSLPRNGEDVKKVVFRLNGDSSSGPDGLTGRFFQVCWDIVGYDIIRMVQEFFAGNTLPKSITHTNSTLIPKKDNVQTFSDMRPISLSNFVNKVLSRINKIIHDRLENILPNLISSNQSAFVKGRSIIENVLLAQELVTDITKRGKPTNVVIKLDMAKVYDRVSWVFLMKVLRKMGLSDRFVNMVWRLISNNYYSILLNGPSYGFFHSTRGVKQGDPLSPTLFILSAEVLSRALNSLFDDPQFVGYGMPRWSANLNHLAYADDTIIFASSLIILWEISWLSCRIMKNSQVKR</sequence>
<accession>A0AAF0QBZ2</accession>
<dbReference type="Pfam" id="PF13961">
    <property type="entry name" value="DUF4219"/>
    <property type="match status" value="1"/>
</dbReference>
<feature type="domain" description="Reverse transcriptase" evidence="1">
    <location>
        <begin position="327"/>
        <end position="568"/>
    </location>
</feature>
<dbReference type="InterPro" id="IPR000477">
    <property type="entry name" value="RT_dom"/>
</dbReference>
<dbReference type="PROSITE" id="PS50878">
    <property type="entry name" value="RT_POL"/>
    <property type="match status" value="1"/>
</dbReference>
<dbReference type="Proteomes" id="UP001234989">
    <property type="component" value="Chromosome 3"/>
</dbReference>
<protein>
    <recommendedName>
        <fullName evidence="1">Reverse transcriptase domain-containing protein</fullName>
    </recommendedName>
</protein>
<evidence type="ECO:0000313" key="2">
    <source>
        <dbReference type="EMBL" id="WMV19415.1"/>
    </source>
</evidence>
<dbReference type="PANTHER" id="PTHR46890">
    <property type="entry name" value="NON-LTR RETROLELEMENT REVERSE TRANSCRIPTASE-LIKE PROTEIN-RELATED"/>
    <property type="match status" value="1"/>
</dbReference>
<reference evidence="2" key="1">
    <citation type="submission" date="2023-08" db="EMBL/GenBank/DDBJ databases">
        <title>A de novo genome assembly of Solanum verrucosum Schlechtendal, a Mexican diploid species geographically isolated from the other diploid A-genome species in potato relatives.</title>
        <authorList>
            <person name="Hosaka K."/>
        </authorList>
    </citation>
    <scope>NUCLEOTIDE SEQUENCE</scope>
    <source>
        <tissue evidence="2">Young leaves</tissue>
    </source>
</reference>
<proteinExistence type="predicted"/>